<gene>
    <name evidence="2" type="primary">LOC124294746</name>
</gene>
<organism evidence="1 2">
    <name type="scientific">Neodiprion lecontei</name>
    <name type="common">Redheaded pine sawfly</name>
    <dbReference type="NCBI Taxonomy" id="441921"/>
    <lineage>
        <taxon>Eukaryota</taxon>
        <taxon>Metazoa</taxon>
        <taxon>Ecdysozoa</taxon>
        <taxon>Arthropoda</taxon>
        <taxon>Hexapoda</taxon>
        <taxon>Insecta</taxon>
        <taxon>Pterygota</taxon>
        <taxon>Neoptera</taxon>
        <taxon>Endopterygota</taxon>
        <taxon>Hymenoptera</taxon>
        <taxon>Tenthredinoidea</taxon>
        <taxon>Diprionidae</taxon>
        <taxon>Diprioninae</taxon>
        <taxon>Neodiprion</taxon>
    </lineage>
</organism>
<evidence type="ECO:0000313" key="1">
    <source>
        <dbReference type="Proteomes" id="UP000829291"/>
    </source>
</evidence>
<proteinExistence type="predicted"/>
<accession>A0ABM3GBF6</accession>
<dbReference type="GeneID" id="124294746"/>
<protein>
    <submittedName>
        <fullName evidence="2">Uncharacterized protein LOC124294746</fullName>
    </submittedName>
</protein>
<dbReference type="RefSeq" id="XP_046597605.1">
    <property type="nucleotide sequence ID" value="XM_046741649.1"/>
</dbReference>
<sequence length="125" mass="14218">MGDGVWYDPDFIRFGDNMEICCSPEDNNVTSVDYRLNMASIVSGDVLEKPIFLINNSDMEMFYRWEKQSAICSTSDPKNSWSHLPTENLTIQPVMGSLNANSITFFKVVVQMNDVEPGEYCTTLR</sequence>
<keyword evidence="1" id="KW-1185">Reference proteome</keyword>
<dbReference type="Gene3D" id="2.60.40.10">
    <property type="entry name" value="Immunoglobulins"/>
    <property type="match status" value="1"/>
</dbReference>
<dbReference type="InterPro" id="IPR013783">
    <property type="entry name" value="Ig-like_fold"/>
</dbReference>
<evidence type="ECO:0000313" key="2">
    <source>
        <dbReference type="RefSeq" id="XP_046597605.1"/>
    </source>
</evidence>
<dbReference type="Proteomes" id="UP000829291">
    <property type="component" value="Chromosome 5"/>
</dbReference>
<reference evidence="2" key="1">
    <citation type="submission" date="2025-08" db="UniProtKB">
        <authorList>
            <consortium name="RefSeq"/>
        </authorList>
    </citation>
    <scope>IDENTIFICATION</scope>
    <source>
        <tissue evidence="2">Thorax and Abdomen</tissue>
    </source>
</reference>
<name>A0ABM3GBF6_NEOLC</name>